<dbReference type="Gene3D" id="3.40.50.410">
    <property type="entry name" value="von Willebrand factor, type A domain"/>
    <property type="match status" value="1"/>
</dbReference>
<evidence type="ECO:0000313" key="4">
    <source>
        <dbReference type="RefSeq" id="XP_055861074.1"/>
    </source>
</evidence>
<dbReference type="PROSITE" id="PS50234">
    <property type="entry name" value="VWFA"/>
    <property type="match status" value="1"/>
</dbReference>
<dbReference type="AlphaFoldDB" id="A0A9W2YE92"/>
<dbReference type="InterPro" id="IPR002035">
    <property type="entry name" value="VWF_A"/>
</dbReference>
<feature type="signal peptide" evidence="1">
    <location>
        <begin position="1"/>
        <end position="20"/>
    </location>
</feature>
<organism evidence="3 4">
    <name type="scientific">Biomphalaria glabrata</name>
    <name type="common">Bloodfluke planorb</name>
    <name type="synonym">Freshwater snail</name>
    <dbReference type="NCBI Taxonomy" id="6526"/>
    <lineage>
        <taxon>Eukaryota</taxon>
        <taxon>Metazoa</taxon>
        <taxon>Spiralia</taxon>
        <taxon>Lophotrochozoa</taxon>
        <taxon>Mollusca</taxon>
        <taxon>Gastropoda</taxon>
        <taxon>Heterobranchia</taxon>
        <taxon>Euthyneura</taxon>
        <taxon>Panpulmonata</taxon>
        <taxon>Hygrophila</taxon>
        <taxon>Lymnaeoidea</taxon>
        <taxon>Planorbidae</taxon>
        <taxon>Biomphalaria</taxon>
    </lineage>
</organism>
<sequence>MRLLISCFSFFFLFAKEGMGYPVLSTVICDPIDFLFLVDTTTTTGQSNSYRYIKSFLKQVIVTHHSSPVPLDTRVVIIVTRESLYTEFKLRSYTSVYKAMRAVDLIRFNRWGRVADPYKTLSTYGLREESTKTVVVVTDGESRYCPRTSEAIRVVKRQGLKVFAIGVGSNTKRSVLESVASSPSYQFAFISRNFDSPRCVKIILAWTRPTCKVIRSIETTSLTNVYPKYTRVILFRTSTSASTFSKLTKNNVFKTTKIPLEVSTSKPLTKVTSKGPRVNDTTSLTRVYPKYTTITPFRTSSRASTFEKITKSKNNVDESTTSYKLLSTTAFTEVTSTNTTEDERNTSAIVTKSKVDETTTSFETPSTTAFSEVASTNTTEDERNTFAIVTMSKVDETTTSFETPSTAAFTEVTSSNTTEDERNTFAIVTKVKVDETTTSFETPSTAAFTEVTSSNTTEDERNTFAIVTKVKVDETTTSFETPSTAAFTEVTSSNTTEDERNTSIIVTKVKVDETTTSFETPSTTSLTKVTSTDKTKVIETTSEDYFYVEPN</sequence>
<keyword evidence="3" id="KW-1185">Reference proteome</keyword>
<feature type="domain" description="VWFA" evidence="2">
    <location>
        <begin position="33"/>
        <end position="217"/>
    </location>
</feature>
<reference evidence="4" key="1">
    <citation type="submission" date="2025-08" db="UniProtKB">
        <authorList>
            <consortium name="RefSeq"/>
        </authorList>
    </citation>
    <scope>IDENTIFICATION</scope>
</reference>
<gene>
    <name evidence="4" type="primary">LOC106072074</name>
</gene>
<keyword evidence="1" id="KW-0732">Signal</keyword>
<dbReference type="InterPro" id="IPR036465">
    <property type="entry name" value="vWFA_dom_sf"/>
</dbReference>
<name>A0A9W2YE92_BIOGL</name>
<accession>A0A9W2YE92</accession>
<evidence type="ECO:0000313" key="3">
    <source>
        <dbReference type="Proteomes" id="UP001165740"/>
    </source>
</evidence>
<feature type="chain" id="PRO_5040857536" evidence="1">
    <location>
        <begin position="21"/>
        <end position="551"/>
    </location>
</feature>
<dbReference type="GeneID" id="106072074"/>
<dbReference type="Proteomes" id="UP001165740">
    <property type="component" value="Chromosome 1"/>
</dbReference>
<evidence type="ECO:0000259" key="2">
    <source>
        <dbReference type="PROSITE" id="PS50234"/>
    </source>
</evidence>
<protein>
    <submittedName>
        <fullName evidence="4">Mucin-4-like</fullName>
    </submittedName>
</protein>
<dbReference type="PANTHER" id="PTHR24020">
    <property type="entry name" value="COLLAGEN ALPHA"/>
    <property type="match status" value="1"/>
</dbReference>
<evidence type="ECO:0000256" key="1">
    <source>
        <dbReference type="SAM" id="SignalP"/>
    </source>
</evidence>
<dbReference type="OrthoDB" id="10439517at2759"/>
<dbReference type="InterPro" id="IPR050525">
    <property type="entry name" value="ECM_Assembly_Org"/>
</dbReference>
<proteinExistence type="predicted"/>
<dbReference type="Pfam" id="PF00092">
    <property type="entry name" value="VWA"/>
    <property type="match status" value="1"/>
</dbReference>
<dbReference type="RefSeq" id="XP_055861074.1">
    <property type="nucleotide sequence ID" value="XM_056005099.1"/>
</dbReference>
<dbReference type="SUPFAM" id="SSF53300">
    <property type="entry name" value="vWA-like"/>
    <property type="match status" value="1"/>
</dbReference>
<dbReference type="OMA" id="CPRTSEA"/>
<dbReference type="SMART" id="SM00327">
    <property type="entry name" value="VWA"/>
    <property type="match status" value="1"/>
</dbReference>